<protein>
    <submittedName>
        <fullName evidence="1">Uncharacterized protein</fullName>
    </submittedName>
</protein>
<proteinExistence type="predicted"/>
<evidence type="ECO:0000313" key="1">
    <source>
        <dbReference type="EMBL" id="KAK2197682.1"/>
    </source>
</evidence>
<dbReference type="KEGG" id="bdw:94334983"/>
<keyword evidence="2" id="KW-1185">Reference proteome</keyword>
<gene>
    <name evidence="1" type="ORF">BdWA1_000685</name>
</gene>
<reference evidence="1" key="1">
    <citation type="journal article" date="2023" name="Nat. Microbiol.">
        <title>Babesia duncani multi-omics identifies virulence factors and drug targets.</title>
        <authorList>
            <person name="Singh P."/>
            <person name="Lonardi S."/>
            <person name="Liang Q."/>
            <person name="Vydyam P."/>
            <person name="Khabirova E."/>
            <person name="Fang T."/>
            <person name="Gihaz S."/>
            <person name="Thekkiniath J."/>
            <person name="Munshi M."/>
            <person name="Abel S."/>
            <person name="Ciampossin L."/>
            <person name="Batugedara G."/>
            <person name="Gupta M."/>
            <person name="Lu X.M."/>
            <person name="Lenz T."/>
            <person name="Chakravarty S."/>
            <person name="Cornillot E."/>
            <person name="Hu Y."/>
            <person name="Ma W."/>
            <person name="Gonzalez L.M."/>
            <person name="Sanchez S."/>
            <person name="Estrada K."/>
            <person name="Sanchez-Flores A."/>
            <person name="Montero E."/>
            <person name="Harb O.S."/>
            <person name="Le Roch K.G."/>
            <person name="Mamoun C.B."/>
        </authorList>
    </citation>
    <scope>NUCLEOTIDE SEQUENCE</scope>
    <source>
        <strain evidence="1">WA1</strain>
    </source>
</reference>
<evidence type="ECO:0000313" key="2">
    <source>
        <dbReference type="Proteomes" id="UP001214638"/>
    </source>
</evidence>
<dbReference type="GeneID" id="94334983"/>
<comment type="caution">
    <text evidence="1">The sequence shown here is derived from an EMBL/GenBank/DDBJ whole genome shotgun (WGS) entry which is preliminary data.</text>
</comment>
<organism evidence="1 2">
    <name type="scientific">Babesia duncani</name>
    <dbReference type="NCBI Taxonomy" id="323732"/>
    <lineage>
        <taxon>Eukaryota</taxon>
        <taxon>Sar</taxon>
        <taxon>Alveolata</taxon>
        <taxon>Apicomplexa</taxon>
        <taxon>Aconoidasida</taxon>
        <taxon>Piroplasmida</taxon>
        <taxon>Babesiidae</taxon>
        <taxon>Babesia</taxon>
    </lineage>
</organism>
<dbReference type="Proteomes" id="UP001214638">
    <property type="component" value="Unassembled WGS sequence"/>
</dbReference>
<name>A0AAD9UQA4_9APIC</name>
<accession>A0AAD9UQA4</accession>
<dbReference type="RefSeq" id="XP_067804524.1">
    <property type="nucleotide sequence ID" value="XM_067945733.1"/>
</dbReference>
<dbReference type="EMBL" id="JALLKP010000001">
    <property type="protein sequence ID" value="KAK2197682.1"/>
    <property type="molecule type" value="Genomic_DNA"/>
</dbReference>
<dbReference type="AlphaFoldDB" id="A0AAD9UQA4"/>
<sequence length="194" mass="22044">MCVYYKRAADLLRWQLSGISRHFDEMWFKGNNISKCSGKLSNRLKPMVGGPKAGINHNTLEDVSYIFSKKPFPTTGAHEGINIYATGACIKTALYILQDLYDYIFKLYLESAKRYGVNLDVYCEECKGSKSHEKKHALEPDDCKGCKREFYKHFEIIAKRILNVQITSGTLYAVDDAISSNTVEEPVLDSFGKF</sequence>